<keyword evidence="4" id="KW-1185">Reference proteome</keyword>
<proteinExistence type="predicted"/>
<dbReference type="KEGG" id="cqu:CpipJ_CPIJ001905"/>
<evidence type="ECO:0000313" key="2">
    <source>
        <dbReference type="EMBL" id="EDS33893.1"/>
    </source>
</evidence>
<reference evidence="3" key="2">
    <citation type="submission" date="2021-02" db="UniProtKB">
        <authorList>
            <consortium name="EnsemblMetazoa"/>
        </authorList>
    </citation>
    <scope>IDENTIFICATION</scope>
    <source>
        <strain evidence="3">JHB</strain>
    </source>
</reference>
<gene>
    <name evidence="3" type="primary">6033205</name>
    <name evidence="2" type="ORF">CpipJ_CPIJ001905</name>
</gene>
<protein>
    <recommendedName>
        <fullName evidence="5">NodB homology domain-containing protein</fullName>
    </recommendedName>
</protein>
<dbReference type="VEuPathDB" id="VectorBase:CPIJ001905"/>
<evidence type="ECO:0000256" key="1">
    <source>
        <dbReference type="SAM" id="SignalP"/>
    </source>
</evidence>
<organism>
    <name type="scientific">Culex quinquefasciatus</name>
    <name type="common">Southern house mosquito</name>
    <name type="synonym">Culex pungens</name>
    <dbReference type="NCBI Taxonomy" id="7176"/>
    <lineage>
        <taxon>Eukaryota</taxon>
        <taxon>Metazoa</taxon>
        <taxon>Ecdysozoa</taxon>
        <taxon>Arthropoda</taxon>
        <taxon>Hexapoda</taxon>
        <taxon>Insecta</taxon>
        <taxon>Pterygota</taxon>
        <taxon>Neoptera</taxon>
        <taxon>Endopterygota</taxon>
        <taxon>Diptera</taxon>
        <taxon>Nematocera</taxon>
        <taxon>Culicoidea</taxon>
        <taxon>Culicidae</taxon>
        <taxon>Culicinae</taxon>
        <taxon>Culicini</taxon>
        <taxon>Culex</taxon>
        <taxon>Culex</taxon>
    </lineage>
</organism>
<evidence type="ECO:0000313" key="4">
    <source>
        <dbReference type="Proteomes" id="UP000002320"/>
    </source>
</evidence>
<name>B0W4P8_CULQU</name>
<accession>B0W4P8</accession>
<evidence type="ECO:0000313" key="3">
    <source>
        <dbReference type="EnsemblMetazoa" id="CPIJ001905-PA"/>
    </source>
</evidence>
<dbReference type="AlphaFoldDB" id="B0W4P8"/>
<feature type="chain" id="PRO_5014566480" description="NodB homology domain-containing protein" evidence="1">
    <location>
        <begin position="21"/>
        <end position="246"/>
    </location>
</feature>
<reference evidence="2" key="1">
    <citation type="submission" date="2007-03" db="EMBL/GenBank/DDBJ databases">
        <title>Annotation of Culex pipiens quinquefasciatus.</title>
        <authorList>
            <consortium name="The Broad Institute Genome Sequencing Platform"/>
            <person name="Atkinson P.W."/>
            <person name="Hemingway J."/>
            <person name="Christensen B.M."/>
            <person name="Higgs S."/>
            <person name="Kodira C."/>
            <person name="Hannick L."/>
            <person name="Megy K."/>
            <person name="O'Leary S."/>
            <person name="Pearson M."/>
            <person name="Haas B.J."/>
            <person name="Mauceli E."/>
            <person name="Wortman J.R."/>
            <person name="Lee N.H."/>
            <person name="Guigo R."/>
            <person name="Stanke M."/>
            <person name="Alvarado L."/>
            <person name="Amedeo P."/>
            <person name="Antoine C.H."/>
            <person name="Arensburger P."/>
            <person name="Bidwell S.L."/>
            <person name="Crawford M."/>
            <person name="Camaro F."/>
            <person name="Devon K."/>
            <person name="Engels R."/>
            <person name="Hammond M."/>
            <person name="Howarth C."/>
            <person name="Koehrsen M."/>
            <person name="Lawson D."/>
            <person name="Montgomery P."/>
            <person name="Nene V."/>
            <person name="Nusbaum C."/>
            <person name="Puiu D."/>
            <person name="Romero-Severson J."/>
            <person name="Severson D.W."/>
            <person name="Shumway M."/>
            <person name="Sisk P."/>
            <person name="Stolte C."/>
            <person name="Zeng Q."/>
            <person name="Eisenstadt E."/>
            <person name="Fraser-Liggett C."/>
            <person name="Strausberg R."/>
            <person name="Galagan J."/>
            <person name="Birren B."/>
            <person name="Collins F.H."/>
        </authorList>
    </citation>
    <scope>NUCLEOTIDE SEQUENCE [LARGE SCALE GENOMIC DNA]</scope>
    <source>
        <strain evidence="2">JHB</strain>
    </source>
</reference>
<dbReference type="Proteomes" id="UP000002320">
    <property type="component" value="Unassembled WGS sequence"/>
</dbReference>
<keyword evidence="1" id="KW-0732">Signal</keyword>
<dbReference type="HOGENOM" id="CLU_1130046_0_0_1"/>
<dbReference type="InParanoid" id="B0W4P8"/>
<dbReference type="EnsemblMetazoa" id="CPIJ001905-RA">
    <property type="protein sequence ID" value="CPIJ001905-PA"/>
    <property type="gene ID" value="CPIJ001905"/>
</dbReference>
<feature type="signal peptide" evidence="1">
    <location>
        <begin position="1"/>
        <end position="20"/>
    </location>
</feature>
<dbReference type="EMBL" id="DS231838">
    <property type="protein sequence ID" value="EDS33893.1"/>
    <property type="molecule type" value="Genomic_DNA"/>
</dbReference>
<sequence length="246" mass="27968">MNLLRVAGLLAIFSLNPIYSTSTGTQLADIVEHIFDNTVQTVDICILNGSAVWSWKDLLDEFISKLPEKFAVNQPERLKNAPRQCEFYLISLDPINGTENFNEVTQSFLEALRWNRYGIFVFVALDEHQYEAHLKSFDDLISTGATIYAQSVFYQHQAIGLYPQIKNNLHLLKEAVILMEANECQFIPPLKHLGGTRWKPLKCTLKIGLSGANFLCLSVRQFSNHTPLLVDYRVTLLQQPMSSFTV</sequence>
<evidence type="ECO:0008006" key="5">
    <source>
        <dbReference type="Google" id="ProtNLM"/>
    </source>
</evidence>